<sequence length="63" mass="7310">MVELIQFSIQSSIKLECWSTWFKAQLRPRTHDRTTKIDALRKSTRSGISRNGTLLPRDYGDLS</sequence>
<evidence type="ECO:0000313" key="1">
    <source>
        <dbReference type="EMBL" id="AKN36202.1"/>
    </source>
</evidence>
<dbReference type="EMBL" id="KP795476">
    <property type="protein sequence ID" value="AKN36202.1"/>
    <property type="molecule type" value="Genomic_DNA"/>
</dbReference>
<reference evidence="1" key="1">
    <citation type="journal article" date="2015" name="MBio">
        <title>Eco-Evolutionary Dynamics of Episomes among Ecologically Cohesive Bacterial Populations.</title>
        <authorList>
            <person name="Xue H."/>
            <person name="Cordero O.X."/>
            <person name="Camas F.M."/>
            <person name="Trimble W."/>
            <person name="Meyer F."/>
            <person name="Guglielmini J."/>
            <person name="Rocha E.P."/>
            <person name="Polz M.F."/>
        </authorList>
    </citation>
    <scope>NUCLEOTIDE SEQUENCE</scope>
    <source>
        <strain evidence="1">FF_1</strain>
    </source>
</reference>
<protein>
    <submittedName>
        <fullName evidence="1">Uncharacterized protein</fullName>
    </submittedName>
</protein>
<dbReference type="AlphaFoldDB" id="A0A0H3ZP48"/>
<accession>A0A0H3ZP48</accession>
<organism evidence="1">
    <name type="scientific">Vibrio splendidus</name>
    <dbReference type="NCBI Taxonomy" id="29497"/>
    <lineage>
        <taxon>Bacteria</taxon>
        <taxon>Pseudomonadati</taxon>
        <taxon>Pseudomonadota</taxon>
        <taxon>Gammaproteobacteria</taxon>
        <taxon>Vibrionales</taxon>
        <taxon>Vibrionaceae</taxon>
        <taxon>Vibrio</taxon>
    </lineage>
</organism>
<name>A0A0H3ZP48_VIBSP</name>
<proteinExistence type="predicted"/>